<reference evidence="1 2" key="1">
    <citation type="submission" date="2022-08" db="EMBL/GenBank/DDBJ databases">
        <title>Genome Sequence of the sulphate-reducing bacterium, Pseudodesulfovibrio sp. SYK.</title>
        <authorList>
            <person name="Kondo R."/>
            <person name="Kataoka T."/>
        </authorList>
    </citation>
    <scope>NUCLEOTIDE SEQUENCE [LARGE SCALE GENOMIC DNA]</scope>
    <source>
        <strain evidence="1 2">SYK</strain>
    </source>
</reference>
<gene>
    <name evidence="1" type="ORF">SYK_13090</name>
</gene>
<keyword evidence="2" id="KW-1185">Reference proteome</keyword>
<protein>
    <submittedName>
        <fullName evidence="1">Uncharacterized protein</fullName>
    </submittedName>
</protein>
<dbReference type="Proteomes" id="UP001317742">
    <property type="component" value="Chromosome"/>
</dbReference>
<organism evidence="1 2">
    <name type="scientific">Pseudodesulfovibrio nedwellii</name>
    <dbReference type="NCBI Taxonomy" id="2973072"/>
    <lineage>
        <taxon>Bacteria</taxon>
        <taxon>Pseudomonadati</taxon>
        <taxon>Thermodesulfobacteriota</taxon>
        <taxon>Desulfovibrionia</taxon>
        <taxon>Desulfovibrionales</taxon>
        <taxon>Desulfovibrionaceae</taxon>
    </lineage>
</organism>
<dbReference type="EMBL" id="AP026709">
    <property type="protein sequence ID" value="BDQ36949.1"/>
    <property type="molecule type" value="Genomic_DNA"/>
</dbReference>
<dbReference type="RefSeq" id="WP_281762819.1">
    <property type="nucleotide sequence ID" value="NZ_AP026709.1"/>
</dbReference>
<name>A0ABM8AZR5_9BACT</name>
<evidence type="ECO:0000313" key="1">
    <source>
        <dbReference type="EMBL" id="BDQ36949.1"/>
    </source>
</evidence>
<accession>A0ABM8AZR5</accession>
<sequence>MPKYYVNKNQQATGEHEVHEFSCGHLPAPENRVYLGVHETCKGALREAKKHYDNVDGCYYCCNGCHRK</sequence>
<proteinExistence type="predicted"/>
<evidence type="ECO:0000313" key="2">
    <source>
        <dbReference type="Proteomes" id="UP001317742"/>
    </source>
</evidence>